<dbReference type="SUPFAM" id="SSF52540">
    <property type="entry name" value="P-loop containing nucleoside triphosphate hydrolases"/>
    <property type="match status" value="1"/>
</dbReference>
<evidence type="ECO:0008006" key="3">
    <source>
        <dbReference type="Google" id="ProtNLM"/>
    </source>
</evidence>
<dbReference type="InParanoid" id="A0A1Z5KQE0"/>
<sequence>MIRRSFLPYLLLATAAFILSFINIALGHWHTRPISSDLTTSYLAPSNAMERSLELVYREPRPRPPLESLVNDYNVTGDASWLLNFAIIGFPKCGTSTLMFHLQNHPEVQIFSDERCDMAFNKQARLIRDLYNEFPDGDYARGLKCPMDVESTQLGMPNYLKYFPTTRFLIGIRHPVLW</sequence>
<gene>
    <name evidence="1" type="ORF">FisN_12Hu103</name>
</gene>
<protein>
    <recommendedName>
        <fullName evidence="3">Sulfotransferase domain-containing protein</fullName>
    </recommendedName>
</protein>
<dbReference type="InterPro" id="IPR027417">
    <property type="entry name" value="P-loop_NTPase"/>
</dbReference>
<comment type="caution">
    <text evidence="1">The sequence shown here is derived from an EMBL/GenBank/DDBJ whole genome shotgun (WGS) entry which is preliminary data.</text>
</comment>
<reference evidence="1 2" key="1">
    <citation type="journal article" date="2015" name="Plant Cell">
        <title>Oil accumulation by the oleaginous diatom Fistulifera solaris as revealed by the genome and transcriptome.</title>
        <authorList>
            <person name="Tanaka T."/>
            <person name="Maeda Y."/>
            <person name="Veluchamy A."/>
            <person name="Tanaka M."/>
            <person name="Abida H."/>
            <person name="Marechal E."/>
            <person name="Bowler C."/>
            <person name="Muto M."/>
            <person name="Sunaga Y."/>
            <person name="Tanaka M."/>
            <person name="Yoshino T."/>
            <person name="Taniguchi T."/>
            <person name="Fukuda Y."/>
            <person name="Nemoto M."/>
            <person name="Matsumoto M."/>
            <person name="Wong P.S."/>
            <person name="Aburatani S."/>
            <person name="Fujibuchi W."/>
        </authorList>
    </citation>
    <scope>NUCLEOTIDE SEQUENCE [LARGE SCALE GENOMIC DNA]</scope>
    <source>
        <strain evidence="1 2">JPCC DA0580</strain>
    </source>
</reference>
<dbReference type="OrthoDB" id="44984at2759"/>
<dbReference type="Gene3D" id="3.40.50.300">
    <property type="entry name" value="P-loop containing nucleotide triphosphate hydrolases"/>
    <property type="match status" value="1"/>
</dbReference>
<keyword evidence="2" id="KW-1185">Reference proteome</keyword>
<accession>A0A1Z5KQE0</accession>
<dbReference type="Proteomes" id="UP000198406">
    <property type="component" value="Unassembled WGS sequence"/>
</dbReference>
<dbReference type="AlphaFoldDB" id="A0A1Z5KQE0"/>
<proteinExistence type="predicted"/>
<evidence type="ECO:0000313" key="2">
    <source>
        <dbReference type="Proteomes" id="UP000198406"/>
    </source>
</evidence>
<dbReference type="EMBL" id="BDSP01000276">
    <property type="protein sequence ID" value="GAX28530.1"/>
    <property type="molecule type" value="Genomic_DNA"/>
</dbReference>
<name>A0A1Z5KQE0_FISSO</name>
<evidence type="ECO:0000313" key="1">
    <source>
        <dbReference type="EMBL" id="GAX28530.1"/>
    </source>
</evidence>
<organism evidence="1 2">
    <name type="scientific">Fistulifera solaris</name>
    <name type="common">Oleaginous diatom</name>
    <dbReference type="NCBI Taxonomy" id="1519565"/>
    <lineage>
        <taxon>Eukaryota</taxon>
        <taxon>Sar</taxon>
        <taxon>Stramenopiles</taxon>
        <taxon>Ochrophyta</taxon>
        <taxon>Bacillariophyta</taxon>
        <taxon>Bacillariophyceae</taxon>
        <taxon>Bacillariophycidae</taxon>
        <taxon>Naviculales</taxon>
        <taxon>Naviculaceae</taxon>
        <taxon>Fistulifera</taxon>
    </lineage>
</organism>